<feature type="coiled-coil region" evidence="2">
    <location>
        <begin position="92"/>
        <end position="123"/>
    </location>
</feature>
<dbReference type="InterPro" id="IPR004882">
    <property type="entry name" value="Luc7-rel"/>
</dbReference>
<dbReference type="AlphaFoldDB" id="A0AAV7JU05"/>
<proteinExistence type="inferred from homology"/>
<sequence length="127" mass="14841">MARAQASKLLDQLMGHNRDGEDKLVVNFTDQTVCRPFLFGICPNEMFLNTKMDMGECVKMHNMALKSEFEKASETEDYEFEEEVLNYLQEIIRDVDHKIKQAKDALEEQEESAEAEQKAQKIHYLDY</sequence>
<dbReference type="GO" id="GO:0005685">
    <property type="term" value="C:U1 snRNP"/>
    <property type="evidence" value="ECO:0007669"/>
    <property type="project" value="InterPro"/>
</dbReference>
<evidence type="ECO:0000313" key="3">
    <source>
        <dbReference type="EMBL" id="KAI6652178.1"/>
    </source>
</evidence>
<accession>A0AAV7JU05</accession>
<dbReference type="GO" id="GO:0006376">
    <property type="term" value="P:mRNA splice site recognition"/>
    <property type="evidence" value="ECO:0007669"/>
    <property type="project" value="InterPro"/>
</dbReference>
<comment type="similarity">
    <text evidence="1">Belongs to the Luc7 family.</text>
</comment>
<dbReference type="GO" id="GO:0003729">
    <property type="term" value="F:mRNA binding"/>
    <property type="evidence" value="ECO:0007669"/>
    <property type="project" value="InterPro"/>
</dbReference>
<reference evidence="3 4" key="1">
    <citation type="journal article" date="2023" name="BMC Biol.">
        <title>The compact genome of the sponge Oopsacas minuta (Hexactinellida) is lacking key metazoan core genes.</title>
        <authorList>
            <person name="Santini S."/>
            <person name="Schenkelaars Q."/>
            <person name="Jourda C."/>
            <person name="Duchesne M."/>
            <person name="Belahbib H."/>
            <person name="Rocher C."/>
            <person name="Selva M."/>
            <person name="Riesgo A."/>
            <person name="Vervoort M."/>
            <person name="Leys S.P."/>
            <person name="Kodjabachian L."/>
            <person name="Le Bivic A."/>
            <person name="Borchiellini C."/>
            <person name="Claverie J.M."/>
            <person name="Renard E."/>
        </authorList>
    </citation>
    <scope>NUCLEOTIDE SEQUENCE [LARGE SCALE GENOMIC DNA]</scope>
    <source>
        <strain evidence="3">SPO-2</strain>
    </source>
</reference>
<keyword evidence="4" id="KW-1185">Reference proteome</keyword>
<keyword evidence="2" id="KW-0175">Coiled coil</keyword>
<protein>
    <submittedName>
        <fullName evidence="3">RNA-binding protein Luc7-like 2</fullName>
    </submittedName>
</protein>
<dbReference type="Proteomes" id="UP001165289">
    <property type="component" value="Unassembled WGS sequence"/>
</dbReference>
<dbReference type="Pfam" id="PF03194">
    <property type="entry name" value="LUC7"/>
    <property type="match status" value="1"/>
</dbReference>
<comment type="caution">
    <text evidence="3">The sequence shown here is derived from an EMBL/GenBank/DDBJ whole genome shotgun (WGS) entry which is preliminary data.</text>
</comment>
<dbReference type="PANTHER" id="PTHR12375">
    <property type="entry name" value="RNA-BINDING PROTEIN LUC7-RELATED"/>
    <property type="match status" value="1"/>
</dbReference>
<evidence type="ECO:0000256" key="1">
    <source>
        <dbReference type="ARBA" id="ARBA00005655"/>
    </source>
</evidence>
<organism evidence="3 4">
    <name type="scientific">Oopsacas minuta</name>
    <dbReference type="NCBI Taxonomy" id="111878"/>
    <lineage>
        <taxon>Eukaryota</taxon>
        <taxon>Metazoa</taxon>
        <taxon>Porifera</taxon>
        <taxon>Hexactinellida</taxon>
        <taxon>Hexasterophora</taxon>
        <taxon>Lyssacinosida</taxon>
        <taxon>Leucopsacidae</taxon>
        <taxon>Oopsacas</taxon>
    </lineage>
</organism>
<dbReference type="EMBL" id="JAKMXF010000299">
    <property type="protein sequence ID" value="KAI6652178.1"/>
    <property type="molecule type" value="Genomic_DNA"/>
</dbReference>
<evidence type="ECO:0000256" key="2">
    <source>
        <dbReference type="SAM" id="Coils"/>
    </source>
</evidence>
<evidence type="ECO:0000313" key="4">
    <source>
        <dbReference type="Proteomes" id="UP001165289"/>
    </source>
</evidence>
<gene>
    <name evidence="3" type="ORF">LOD99_7196</name>
</gene>
<name>A0AAV7JU05_9METZ</name>